<dbReference type="AlphaFoldDB" id="A0A0D6L3F6"/>
<protein>
    <submittedName>
        <fullName evidence="2">Uncharacterized protein</fullName>
    </submittedName>
</protein>
<proteinExistence type="predicted"/>
<reference evidence="2 3" key="1">
    <citation type="submission" date="2013-05" db="EMBL/GenBank/DDBJ databases">
        <title>Draft genome of the parasitic nematode Anyclostoma ceylanicum.</title>
        <authorList>
            <person name="Mitreva M."/>
        </authorList>
    </citation>
    <scope>NUCLEOTIDE SEQUENCE [LARGE SCALE GENOMIC DNA]</scope>
</reference>
<dbReference type="EMBL" id="KE129454">
    <property type="protein sequence ID" value="EPB65275.1"/>
    <property type="molecule type" value="Genomic_DNA"/>
</dbReference>
<evidence type="ECO:0000256" key="1">
    <source>
        <dbReference type="SAM" id="MobiDB-lite"/>
    </source>
</evidence>
<keyword evidence="3" id="KW-1185">Reference proteome</keyword>
<gene>
    <name evidence="2" type="ORF">ANCCEY_15662</name>
</gene>
<dbReference type="Proteomes" id="UP000054495">
    <property type="component" value="Unassembled WGS sequence"/>
</dbReference>
<sequence length="109" mass="12139">MVEANYGRLENELPRALIRLAAGHKVAQMEAREKYRKELEAVQAATRAGQNIDSPWAFKGPSLPDDGNPEGQFSSVKNDGDGFEYQGNSEQSEKVQLYGISRRLKLAED</sequence>
<accession>A0A0D6L3F6</accession>
<name>A0A0D6L3F6_9BILA</name>
<evidence type="ECO:0000313" key="3">
    <source>
        <dbReference type="Proteomes" id="UP000054495"/>
    </source>
</evidence>
<evidence type="ECO:0000313" key="2">
    <source>
        <dbReference type="EMBL" id="EPB65275.1"/>
    </source>
</evidence>
<organism evidence="2 3">
    <name type="scientific">Ancylostoma ceylanicum</name>
    <dbReference type="NCBI Taxonomy" id="53326"/>
    <lineage>
        <taxon>Eukaryota</taxon>
        <taxon>Metazoa</taxon>
        <taxon>Ecdysozoa</taxon>
        <taxon>Nematoda</taxon>
        <taxon>Chromadorea</taxon>
        <taxon>Rhabditida</taxon>
        <taxon>Rhabditina</taxon>
        <taxon>Rhabditomorpha</taxon>
        <taxon>Strongyloidea</taxon>
        <taxon>Ancylostomatidae</taxon>
        <taxon>Ancylostomatinae</taxon>
        <taxon>Ancylostoma</taxon>
    </lineage>
</organism>
<feature type="region of interest" description="Disordered" evidence="1">
    <location>
        <begin position="52"/>
        <end position="91"/>
    </location>
</feature>